<feature type="region of interest" description="Disordered" evidence="1">
    <location>
        <begin position="55"/>
        <end position="76"/>
    </location>
</feature>
<dbReference type="Proteomes" id="UP000187012">
    <property type="component" value="Unassembled WGS sequence"/>
</dbReference>
<organism evidence="3 4">
    <name type="scientific">Paraburkholderia ribeironis</name>
    <dbReference type="NCBI Taxonomy" id="1247936"/>
    <lineage>
        <taxon>Bacteria</taxon>
        <taxon>Pseudomonadati</taxon>
        <taxon>Pseudomonadota</taxon>
        <taxon>Betaproteobacteria</taxon>
        <taxon>Burkholderiales</taxon>
        <taxon>Burkholderiaceae</taxon>
        <taxon>Paraburkholderia</taxon>
    </lineage>
</organism>
<keyword evidence="2" id="KW-0812">Transmembrane</keyword>
<evidence type="ECO:0000256" key="2">
    <source>
        <dbReference type="SAM" id="Phobius"/>
    </source>
</evidence>
<evidence type="ECO:0000256" key="1">
    <source>
        <dbReference type="SAM" id="MobiDB-lite"/>
    </source>
</evidence>
<keyword evidence="2" id="KW-1133">Transmembrane helix</keyword>
<gene>
    <name evidence="3" type="ORF">BN2475_230034</name>
</gene>
<proteinExistence type="predicted"/>
<accession>A0A1N7RXM9</accession>
<name>A0A1N7RXM9_9BURK</name>
<evidence type="ECO:0000313" key="3">
    <source>
        <dbReference type="EMBL" id="SIT39872.1"/>
    </source>
</evidence>
<feature type="transmembrane region" description="Helical" evidence="2">
    <location>
        <begin position="35"/>
        <end position="54"/>
    </location>
</feature>
<dbReference type="EMBL" id="CYGX02000023">
    <property type="protein sequence ID" value="SIT39872.1"/>
    <property type="molecule type" value="Genomic_DNA"/>
</dbReference>
<dbReference type="STRING" id="1247936.BN2475_230034"/>
<keyword evidence="4" id="KW-1185">Reference proteome</keyword>
<protein>
    <submittedName>
        <fullName evidence="3">Uncharacterized protein</fullName>
    </submittedName>
</protein>
<evidence type="ECO:0000313" key="4">
    <source>
        <dbReference type="Proteomes" id="UP000187012"/>
    </source>
</evidence>
<dbReference type="AlphaFoldDB" id="A0A1N7RXM9"/>
<reference evidence="3 4" key="1">
    <citation type="submission" date="2016-12" db="EMBL/GenBank/DDBJ databases">
        <authorList>
            <person name="Song W.-J."/>
            <person name="Kurnit D.M."/>
        </authorList>
    </citation>
    <scope>NUCLEOTIDE SEQUENCE [LARGE SCALE GENOMIC DNA]</scope>
    <source>
        <strain evidence="3 4">STM7296</strain>
    </source>
</reference>
<keyword evidence="2" id="KW-0472">Membrane</keyword>
<sequence length="76" mass="7576">MHGGTAFRAWPIALSGPRFVPDVHQETLTMKASRILSAVFVLLALAFGSLATSACTSTADNSASGTSGSSGGGGGY</sequence>